<dbReference type="STRING" id="392500.Swoo_2210"/>
<evidence type="ECO:0000256" key="2">
    <source>
        <dbReference type="ARBA" id="ARBA00022801"/>
    </source>
</evidence>
<evidence type="ECO:0000256" key="4">
    <source>
        <dbReference type="SAM" id="Phobius"/>
    </source>
</evidence>
<dbReference type="Gene3D" id="3.90.400.10">
    <property type="entry name" value="Oligo-1,6-glucosidase, Domain 2"/>
    <property type="match status" value="1"/>
</dbReference>
<dbReference type="SUPFAM" id="SSF51445">
    <property type="entry name" value="(Trans)glycosidases"/>
    <property type="match status" value="1"/>
</dbReference>
<feature type="transmembrane region" description="Helical" evidence="4">
    <location>
        <begin position="21"/>
        <end position="39"/>
    </location>
</feature>
<keyword evidence="4" id="KW-0472">Membrane</keyword>
<dbReference type="CAZy" id="GH13">
    <property type="family name" value="Glycoside Hydrolase Family 13"/>
</dbReference>
<evidence type="ECO:0000313" key="7">
    <source>
        <dbReference type="Proteomes" id="UP000002168"/>
    </source>
</evidence>
<evidence type="ECO:0000313" key="6">
    <source>
        <dbReference type="EMBL" id="ACA86492.1"/>
    </source>
</evidence>
<dbReference type="SMART" id="SM00642">
    <property type="entry name" value="Aamy"/>
    <property type="match status" value="1"/>
</dbReference>
<keyword evidence="4" id="KW-0812">Transmembrane</keyword>
<dbReference type="HOGENOM" id="CLU_006462_2_3_6"/>
<dbReference type="Proteomes" id="UP000002168">
    <property type="component" value="Chromosome"/>
</dbReference>
<dbReference type="Pfam" id="PF00128">
    <property type="entry name" value="Alpha-amylase"/>
    <property type="match status" value="1"/>
</dbReference>
<feature type="domain" description="Glycosyl hydrolase family 13 catalytic" evidence="5">
    <location>
        <begin position="55"/>
        <end position="444"/>
    </location>
</feature>
<dbReference type="FunFam" id="3.90.400.10:FF:000002">
    <property type="entry name" value="Sucrose isomerase"/>
    <property type="match status" value="1"/>
</dbReference>
<keyword evidence="3" id="KW-0326">Glycosidase</keyword>
<dbReference type="InterPro" id="IPR045857">
    <property type="entry name" value="O16G_dom_2"/>
</dbReference>
<dbReference type="CDD" id="cd11330">
    <property type="entry name" value="AmyAc_OligoGlu"/>
    <property type="match status" value="1"/>
</dbReference>
<gene>
    <name evidence="6" type="ordered locus">Swoo_2210</name>
</gene>
<dbReference type="EMBL" id="CP000961">
    <property type="protein sequence ID" value="ACA86492.1"/>
    <property type="molecule type" value="Genomic_DNA"/>
</dbReference>
<keyword evidence="4" id="KW-1133">Transmembrane helix</keyword>
<protein>
    <submittedName>
        <fullName evidence="6">Alpha amylase catalytic region</fullName>
    </submittedName>
</protein>
<dbReference type="Gene3D" id="3.20.20.80">
    <property type="entry name" value="Glycosidases"/>
    <property type="match status" value="2"/>
</dbReference>
<dbReference type="FunFam" id="3.20.20.80:FF:000064">
    <property type="entry name" value="Oligo-1,6-glucosidase"/>
    <property type="match status" value="1"/>
</dbReference>
<keyword evidence="7" id="KW-1185">Reference proteome</keyword>
<dbReference type="KEGG" id="swd:Swoo_2210"/>
<comment type="similarity">
    <text evidence="1">Belongs to the glycosyl hydrolase 13 family.</text>
</comment>
<organism evidence="6 7">
    <name type="scientific">Shewanella woodyi (strain ATCC 51908 / MS32)</name>
    <dbReference type="NCBI Taxonomy" id="392500"/>
    <lineage>
        <taxon>Bacteria</taxon>
        <taxon>Pseudomonadati</taxon>
        <taxon>Pseudomonadota</taxon>
        <taxon>Gammaproteobacteria</taxon>
        <taxon>Alteromonadales</taxon>
        <taxon>Shewanellaceae</taxon>
        <taxon>Shewanella</taxon>
    </lineage>
</organism>
<dbReference type="InterPro" id="IPR006047">
    <property type="entry name" value="GH13_cat_dom"/>
</dbReference>
<dbReference type="Gene3D" id="2.60.40.1180">
    <property type="entry name" value="Golgi alpha-mannosidase II"/>
    <property type="match status" value="1"/>
</dbReference>
<dbReference type="GO" id="GO:0009313">
    <property type="term" value="P:oligosaccharide catabolic process"/>
    <property type="evidence" value="ECO:0007669"/>
    <property type="project" value="TreeGrafter"/>
</dbReference>
<reference evidence="6 7" key="1">
    <citation type="submission" date="2008-02" db="EMBL/GenBank/DDBJ databases">
        <title>Complete sequence of Shewanella woodyi ATCC 51908.</title>
        <authorList>
            <consortium name="US DOE Joint Genome Institute"/>
            <person name="Copeland A."/>
            <person name="Lucas S."/>
            <person name="Lapidus A."/>
            <person name="Glavina del Rio T."/>
            <person name="Dalin E."/>
            <person name="Tice H."/>
            <person name="Bruce D."/>
            <person name="Goodwin L."/>
            <person name="Pitluck S."/>
            <person name="Sims D."/>
            <person name="Brettin T."/>
            <person name="Detter J.C."/>
            <person name="Han C."/>
            <person name="Kuske C.R."/>
            <person name="Schmutz J."/>
            <person name="Larimer F."/>
            <person name="Land M."/>
            <person name="Hauser L."/>
            <person name="Kyrpides N."/>
            <person name="Lykidis A."/>
            <person name="Zhao J.-S."/>
            <person name="Richardson P."/>
        </authorList>
    </citation>
    <scope>NUCLEOTIDE SEQUENCE [LARGE SCALE GENOMIC DNA]</scope>
    <source>
        <strain evidence="7">ATCC 51908 / MS32</strain>
    </source>
</reference>
<name>B1KEB4_SHEWM</name>
<evidence type="ECO:0000259" key="5">
    <source>
        <dbReference type="SMART" id="SM00642"/>
    </source>
</evidence>
<dbReference type="PANTHER" id="PTHR10357:SF179">
    <property type="entry name" value="NEUTRAL AND BASIC AMINO ACID TRANSPORT PROTEIN RBAT"/>
    <property type="match status" value="1"/>
</dbReference>
<dbReference type="SUPFAM" id="SSF51011">
    <property type="entry name" value="Glycosyl hydrolase domain"/>
    <property type="match status" value="1"/>
</dbReference>
<dbReference type="AlphaFoldDB" id="B1KEB4"/>
<dbReference type="InterPro" id="IPR013780">
    <property type="entry name" value="Glyco_hydro_b"/>
</dbReference>
<dbReference type="eggNOG" id="COG0366">
    <property type="taxonomic scope" value="Bacteria"/>
</dbReference>
<sequence length="586" mass="66744">MLNSFEQSLLCFTKKQQGCNWLEFLFSSWLLIFLGAAMTQVSTQLSWWRGAVIYQIYPRSLLDTNGDGVGDLQGIIQKLDYIASLNVDAIWISPFFKSPMKDFGYDISDYRDVDPMFGTMNDFDKLIVKAHALGIKVVIDQVLSHTSDQHQWFIDSRESKTNAKSDWYVWAEPKEDGTAPNNWLAIFGGCAWEWEPRRQQYYLHNFLTSQPDLNFHHPEVRQAVLDNVEFWLKKGVDGFRLDAITFCYHDELLRDNPPKPKDKRQGRGFSEDNPYAYQYHYFNNTRPQTLGFIEELRALVDRYPGAMTLGEVSSEDSLSTMAQYTQGEGRLHMAYSFELLTEDFSAAYIRQTVEELEASIGDGWPCWAIGNHDVQRVATRWGRNCSDPNMVKMLTAMLCSLRGSVCTYQGEELGLTEASIDFEQLQDPFGIAFWPKFKGRDGCRTPLPWTNSDKGAGFSDGAPWLPVAKEHLSASVAGQESNQDSVLNAYRQFLQWRREHTPLIQGEIKFIDAPESILAFIREAEGIRYFICFNLSDKCTEYRFSLSGEVDAKKLDVLSGHGLVTGRLIDGGLALPAYSSFYGVLT</sequence>
<dbReference type="InterPro" id="IPR017853">
    <property type="entry name" value="GH"/>
</dbReference>
<dbReference type="PANTHER" id="PTHR10357">
    <property type="entry name" value="ALPHA-AMYLASE FAMILY MEMBER"/>
    <property type="match status" value="1"/>
</dbReference>
<evidence type="ECO:0000256" key="1">
    <source>
        <dbReference type="ARBA" id="ARBA00008061"/>
    </source>
</evidence>
<proteinExistence type="inferred from homology"/>
<keyword evidence="2" id="KW-0378">Hydrolase</keyword>
<accession>B1KEB4</accession>
<evidence type="ECO:0000256" key="3">
    <source>
        <dbReference type="ARBA" id="ARBA00023295"/>
    </source>
</evidence>
<dbReference type="GO" id="GO:0004556">
    <property type="term" value="F:alpha-amylase activity"/>
    <property type="evidence" value="ECO:0007669"/>
    <property type="project" value="TreeGrafter"/>
</dbReference>